<dbReference type="SUPFAM" id="SSF53681">
    <property type="entry name" value="Aspartate/glutamate racemase"/>
    <property type="match status" value="2"/>
</dbReference>
<dbReference type="PANTHER" id="PTHR21198">
    <property type="entry name" value="GLUTAMATE RACEMASE"/>
    <property type="match status" value="1"/>
</dbReference>
<name>A0A2K8QKS1_9GAMM</name>
<dbReference type="InterPro" id="IPR004380">
    <property type="entry name" value="Asp_race"/>
</dbReference>
<dbReference type="Proteomes" id="UP000231901">
    <property type="component" value="Chromosome"/>
</dbReference>
<dbReference type="PROSITE" id="PS00924">
    <property type="entry name" value="ASP_GLU_RACEMASE_2"/>
    <property type="match status" value="1"/>
</dbReference>
<dbReference type="PROSITE" id="PS00923">
    <property type="entry name" value="ASP_GLU_RACEMASE_1"/>
    <property type="match status" value="1"/>
</dbReference>
<organism evidence="3 4">
    <name type="scientific">Dickeya fangzhongdai</name>
    <dbReference type="NCBI Taxonomy" id="1778540"/>
    <lineage>
        <taxon>Bacteria</taxon>
        <taxon>Pseudomonadati</taxon>
        <taxon>Pseudomonadota</taxon>
        <taxon>Gammaproteobacteria</taxon>
        <taxon>Enterobacterales</taxon>
        <taxon>Pectobacteriaceae</taxon>
        <taxon>Dickeya</taxon>
    </lineage>
</organism>
<dbReference type="PANTHER" id="PTHR21198:SF7">
    <property type="entry name" value="ASPARTATE-GLUTAMATE RACEMASE FAMILY"/>
    <property type="match status" value="1"/>
</dbReference>
<dbReference type="NCBIfam" id="TIGR00035">
    <property type="entry name" value="asp_race"/>
    <property type="match status" value="1"/>
</dbReference>
<dbReference type="GeneID" id="66563990"/>
<reference evidence="4" key="1">
    <citation type="journal article" date="2018" name="Genome Announc.">
        <title>Complete genome sequence of a Dickeya fangzhongdai type strain causing bleeding canker of pear tree trunks.</title>
        <authorList>
            <person name="Zhao Y."/>
            <person name="Tian Y."/>
            <person name="Li X."/>
            <person name="Hu B."/>
        </authorList>
    </citation>
    <scope>NUCLEOTIDE SEQUENCE [LARGE SCALE GENOMIC DNA]</scope>
    <source>
        <strain evidence="4">DSM 101947</strain>
    </source>
</reference>
<dbReference type="Pfam" id="PF01177">
    <property type="entry name" value="Asp_Glu_race"/>
    <property type="match status" value="1"/>
</dbReference>
<dbReference type="InterPro" id="IPR015942">
    <property type="entry name" value="Asp/Glu/hydantoin_racemase"/>
</dbReference>
<accession>A0A2K8QKS1</accession>
<sequence length="232" mass="25908">MQKMLGLLGGMSWESTLPYYRIINQYVKETLGGLHSARLLLHSVDFYDIEKMQSSGDWEAAADYLSQAAIGLKQAGADAIVICTNTMHKVADQVEQRCQLPIIHIADAAAAEIQRQQLATVALLGTRYTMEQSFYRGRLTERFGIRVLIPDPLQRDEINRIIFDELCLGQIRDESRQVLCRIIADLQQNGAQGVILGCTELPLLIRPDDVMIPQLDTTQLHALAAARFALGQ</sequence>
<dbReference type="AlphaFoldDB" id="A0A2K8QKS1"/>
<evidence type="ECO:0000313" key="4">
    <source>
        <dbReference type="Proteomes" id="UP000231901"/>
    </source>
</evidence>
<dbReference type="Gene3D" id="3.40.50.1860">
    <property type="match status" value="2"/>
</dbReference>
<keyword evidence="2" id="KW-0413">Isomerase</keyword>
<dbReference type="GO" id="GO:0047661">
    <property type="term" value="F:amino-acid racemase activity"/>
    <property type="evidence" value="ECO:0007669"/>
    <property type="project" value="InterPro"/>
</dbReference>
<dbReference type="InterPro" id="IPR018187">
    <property type="entry name" value="Asp/Glu_racemase_AS_1"/>
</dbReference>
<evidence type="ECO:0000256" key="2">
    <source>
        <dbReference type="ARBA" id="ARBA00023235"/>
    </source>
</evidence>
<keyword evidence="4" id="KW-1185">Reference proteome</keyword>
<evidence type="ECO:0000313" key="3">
    <source>
        <dbReference type="EMBL" id="ATZ93665.1"/>
    </source>
</evidence>
<gene>
    <name evidence="3" type="ORF">CVE23_06505</name>
</gene>
<proteinExistence type="inferred from homology"/>
<dbReference type="InterPro" id="IPR001920">
    <property type="entry name" value="Asp/Glu_race"/>
</dbReference>
<dbReference type="KEGG" id="dfn:CVE23_06505"/>
<dbReference type="EMBL" id="CP025003">
    <property type="protein sequence ID" value="ATZ93665.1"/>
    <property type="molecule type" value="Genomic_DNA"/>
</dbReference>
<protein>
    <submittedName>
        <fullName evidence="3">Aspartate/glutamate racemase family protein</fullName>
    </submittedName>
</protein>
<dbReference type="InterPro" id="IPR033134">
    <property type="entry name" value="Asp/Glu_racemase_AS_2"/>
</dbReference>
<dbReference type="RefSeq" id="WP_038918264.1">
    <property type="nucleotide sequence ID" value="NZ_BMJF01000009.1"/>
</dbReference>
<comment type="similarity">
    <text evidence="1">Belongs to the aspartate/glutamate racemases family.</text>
</comment>
<evidence type="ECO:0000256" key="1">
    <source>
        <dbReference type="ARBA" id="ARBA00007847"/>
    </source>
</evidence>